<name>A0A0F9LCX8_9ZZZZ</name>
<dbReference type="EMBL" id="LAZR01006558">
    <property type="protein sequence ID" value="KKM91268.1"/>
    <property type="molecule type" value="Genomic_DNA"/>
</dbReference>
<reference evidence="2" key="1">
    <citation type="journal article" date="2015" name="Nature">
        <title>Complex archaea that bridge the gap between prokaryotes and eukaryotes.</title>
        <authorList>
            <person name="Spang A."/>
            <person name="Saw J.H."/>
            <person name="Jorgensen S.L."/>
            <person name="Zaremba-Niedzwiedzka K."/>
            <person name="Martijn J."/>
            <person name="Lind A.E."/>
            <person name="van Eijk R."/>
            <person name="Schleper C."/>
            <person name="Guy L."/>
            <person name="Ettema T.J."/>
        </authorList>
    </citation>
    <scope>NUCLEOTIDE SEQUENCE</scope>
</reference>
<sequence>MAKLIYSSGPGLARPKQKMPTFDTSTPEGAFSQGIAIKKRDFQKHYKLERDTIIRRGRAKKLDNRQINQYLDQLNTNADRKALELKQEEEIGLIRVRNIKPSALEQRFQEVTKLEAGGTMSPEQAREARTRMKIGPTAASVLYRKPEKPEDPLKALDRERTMIDRRLADFRVKPGTDRSSRLGLFGRRVKKPSEIQILDPSLYGTDKEGNITTGNWRKASKIEAEERLFFENKKARNMARTRMAEGQGGPLIRAHLADPRGGDPAPEQSGGSMQDQAKKYIENKQTQQEPEDFGTMSIEELRRITEGR</sequence>
<organism evidence="2">
    <name type="scientific">marine sediment metagenome</name>
    <dbReference type="NCBI Taxonomy" id="412755"/>
    <lineage>
        <taxon>unclassified sequences</taxon>
        <taxon>metagenomes</taxon>
        <taxon>ecological metagenomes</taxon>
    </lineage>
</organism>
<feature type="region of interest" description="Disordered" evidence="1">
    <location>
        <begin position="247"/>
        <end position="298"/>
    </location>
</feature>
<accession>A0A0F9LCX8</accession>
<protein>
    <submittedName>
        <fullName evidence="2">Uncharacterized protein</fullName>
    </submittedName>
</protein>
<gene>
    <name evidence="2" type="ORF">LCGC14_1230200</name>
</gene>
<comment type="caution">
    <text evidence="2">The sequence shown here is derived from an EMBL/GenBank/DDBJ whole genome shotgun (WGS) entry which is preliminary data.</text>
</comment>
<proteinExistence type="predicted"/>
<evidence type="ECO:0000256" key="1">
    <source>
        <dbReference type="SAM" id="MobiDB-lite"/>
    </source>
</evidence>
<feature type="region of interest" description="Disordered" evidence="1">
    <location>
        <begin position="1"/>
        <end position="30"/>
    </location>
</feature>
<evidence type="ECO:0000313" key="2">
    <source>
        <dbReference type="EMBL" id="KKM91268.1"/>
    </source>
</evidence>
<dbReference type="AlphaFoldDB" id="A0A0F9LCX8"/>